<dbReference type="HOGENOM" id="CLU_718123_0_0_1"/>
<evidence type="ECO:0000313" key="2">
    <source>
        <dbReference type="EMBL" id="EFO83152.1"/>
    </source>
</evidence>
<keyword evidence="1" id="KW-1133">Transmembrane helix</keyword>
<dbReference type="OMA" id="EFPIINH"/>
<accession>E3N178</accession>
<dbReference type="InParanoid" id="E3N178"/>
<sequence>MDFLIGNTKLSSGMLSLNTTNGSEDALAEYMEQLNDMIVPLLTILIILGLFFMIIFLLSLGLIPSFLRRHRGNRENWMKFAEFPIINHSYHVIRTYYVGYVGSMFIIGPILGFAFVNFNIKMWPLLLVAFVLAIICFVCCYIVQLFTQVYLVTIAYELVGLCKNKDDLKDKHIEHEQRVKRSWIKKLYLIFIARDFLLMPALIIYDVVHIYQEMATPGLTMENVFVSQIVGMASELLNNKHNSFKVQIISAIIYLMVPMATLYSIIMKISSNEISEISENPLRRLMFVQGVVISSLIMVRFTNQKYFNFKLQIIIVAFGILFIMDHRRSFNILIYGFQATGLMLPLQIQMTTLIVCKKADSEASANQIAPIAPPAYSEKSNNDLI</sequence>
<evidence type="ECO:0000256" key="1">
    <source>
        <dbReference type="SAM" id="Phobius"/>
    </source>
</evidence>
<dbReference type="AlphaFoldDB" id="E3N178"/>
<feature type="transmembrane region" description="Helical" evidence="1">
    <location>
        <begin position="246"/>
        <end position="265"/>
    </location>
</feature>
<feature type="transmembrane region" description="Helical" evidence="1">
    <location>
        <begin position="37"/>
        <end position="63"/>
    </location>
</feature>
<dbReference type="OrthoDB" id="5856444at2759"/>
<keyword evidence="1" id="KW-0812">Transmembrane</keyword>
<dbReference type="FunCoup" id="E3N178">
    <property type="interactions" value="2"/>
</dbReference>
<proteinExistence type="predicted"/>
<feature type="transmembrane region" description="Helical" evidence="1">
    <location>
        <begin position="97"/>
        <end position="116"/>
    </location>
</feature>
<keyword evidence="1" id="KW-0472">Membrane</keyword>
<keyword evidence="3" id="KW-1185">Reference proteome</keyword>
<feature type="transmembrane region" description="Helical" evidence="1">
    <location>
        <begin position="307"/>
        <end position="324"/>
    </location>
</feature>
<dbReference type="EMBL" id="DS268507">
    <property type="protein sequence ID" value="EFO83152.1"/>
    <property type="molecule type" value="Genomic_DNA"/>
</dbReference>
<evidence type="ECO:0000313" key="3">
    <source>
        <dbReference type="Proteomes" id="UP000008281"/>
    </source>
</evidence>
<dbReference type="eggNOG" id="ENOG502TJ0T">
    <property type="taxonomic scope" value="Eukaryota"/>
</dbReference>
<reference evidence="2" key="1">
    <citation type="submission" date="2007-07" db="EMBL/GenBank/DDBJ databases">
        <title>PCAP assembly of the Caenorhabditis remanei genome.</title>
        <authorList>
            <consortium name="The Caenorhabditis remanei Sequencing Consortium"/>
            <person name="Wilson R.K."/>
        </authorList>
    </citation>
    <scope>NUCLEOTIDE SEQUENCE [LARGE SCALE GENOMIC DNA]</scope>
    <source>
        <strain evidence="2">PB4641</strain>
    </source>
</reference>
<dbReference type="Proteomes" id="UP000008281">
    <property type="component" value="Unassembled WGS sequence"/>
</dbReference>
<protein>
    <submittedName>
        <fullName evidence="2">Uncharacterized protein</fullName>
    </submittedName>
</protein>
<feature type="transmembrane region" description="Helical" evidence="1">
    <location>
        <begin position="187"/>
        <end position="211"/>
    </location>
</feature>
<feature type="transmembrane region" description="Helical" evidence="1">
    <location>
        <begin position="122"/>
        <end position="143"/>
    </location>
</feature>
<name>E3N178_CAERE</name>
<organism evidence="3">
    <name type="scientific">Caenorhabditis remanei</name>
    <name type="common">Caenorhabditis vulgaris</name>
    <dbReference type="NCBI Taxonomy" id="31234"/>
    <lineage>
        <taxon>Eukaryota</taxon>
        <taxon>Metazoa</taxon>
        <taxon>Ecdysozoa</taxon>
        <taxon>Nematoda</taxon>
        <taxon>Chromadorea</taxon>
        <taxon>Rhabditida</taxon>
        <taxon>Rhabditina</taxon>
        <taxon>Rhabditomorpha</taxon>
        <taxon>Rhabditoidea</taxon>
        <taxon>Rhabditidae</taxon>
        <taxon>Peloderinae</taxon>
        <taxon>Caenorhabditis</taxon>
    </lineage>
</organism>
<gene>
    <name evidence="2" type="ORF">CRE_13010</name>
</gene>